<gene>
    <name evidence="3" type="ORF">CMC5_075300</name>
</gene>
<keyword evidence="2" id="KW-0732">Signal</keyword>
<evidence type="ECO:0000313" key="4">
    <source>
        <dbReference type="Proteomes" id="UP000067626"/>
    </source>
</evidence>
<reference evidence="3 4" key="1">
    <citation type="submission" date="2015-07" db="EMBL/GenBank/DDBJ databases">
        <title>Genome analysis of myxobacterium Chondromyces crocatus Cm c5 reveals a high potential for natural compound synthesis and the genetic basis for the loss of fruiting body formation.</title>
        <authorList>
            <person name="Zaburannyi N."/>
            <person name="Bunk B."/>
            <person name="Maier J."/>
            <person name="Overmann J."/>
            <person name="Mueller R."/>
        </authorList>
    </citation>
    <scope>NUCLEOTIDE SEQUENCE [LARGE SCALE GENOMIC DNA]</scope>
    <source>
        <strain evidence="3 4">Cm c5</strain>
    </source>
</reference>
<dbReference type="OrthoDB" id="5195572at2"/>
<sequence>MLSLTRSFFLAAATALVTLAQPDVASACSCIPSPPVEVALQKASAVFAGRIISVTRPKDGGNVVAKFAVSRAWKGVSGKTVEVSTSSHGASCGLNLKQGEERLIYADTYDGGLWASICTRSALLADAKEDVALLNSGLPTEAPPPPVIPAPGDGPPEPPAPLPEPTGTSTSTFASPPPGASPVPSVAAPSPAPTDSAPPPVPPGSGGCACTTAPPQENSWGWLMPLAGALALVGRGAARRGAAGSRTAR</sequence>
<feature type="chain" id="PRO_5005459888" description="Tissue inhibitor of metalloproteinase" evidence="2">
    <location>
        <begin position="21"/>
        <end position="249"/>
    </location>
</feature>
<dbReference type="SUPFAM" id="SSF50242">
    <property type="entry name" value="TIMP-like"/>
    <property type="match status" value="1"/>
</dbReference>
<dbReference type="AlphaFoldDB" id="A0A0K1ERQ4"/>
<dbReference type="Proteomes" id="UP000067626">
    <property type="component" value="Chromosome"/>
</dbReference>
<organism evidence="3 4">
    <name type="scientific">Chondromyces crocatus</name>
    <dbReference type="NCBI Taxonomy" id="52"/>
    <lineage>
        <taxon>Bacteria</taxon>
        <taxon>Pseudomonadati</taxon>
        <taxon>Myxococcota</taxon>
        <taxon>Polyangia</taxon>
        <taxon>Polyangiales</taxon>
        <taxon>Polyangiaceae</taxon>
        <taxon>Chondromyces</taxon>
    </lineage>
</organism>
<dbReference type="KEGG" id="ccro:CMC5_075300"/>
<feature type="compositionally biased region" description="Pro residues" evidence="1">
    <location>
        <begin position="141"/>
        <end position="164"/>
    </location>
</feature>
<evidence type="ECO:0000313" key="3">
    <source>
        <dbReference type="EMBL" id="AKT43298.1"/>
    </source>
</evidence>
<feature type="region of interest" description="Disordered" evidence="1">
    <location>
        <begin position="136"/>
        <end position="220"/>
    </location>
</feature>
<feature type="signal peptide" evidence="2">
    <location>
        <begin position="1"/>
        <end position="20"/>
    </location>
</feature>
<accession>A0A0K1ERQ4</accession>
<proteinExistence type="predicted"/>
<dbReference type="STRING" id="52.CMC5_075300"/>
<evidence type="ECO:0008006" key="5">
    <source>
        <dbReference type="Google" id="ProtNLM"/>
    </source>
</evidence>
<dbReference type="InterPro" id="IPR008993">
    <property type="entry name" value="TIMP-like_OB-fold"/>
</dbReference>
<dbReference type="EMBL" id="CP012159">
    <property type="protein sequence ID" value="AKT43298.1"/>
    <property type="molecule type" value="Genomic_DNA"/>
</dbReference>
<dbReference type="RefSeq" id="WP_050434788.1">
    <property type="nucleotide sequence ID" value="NZ_CP012159.1"/>
</dbReference>
<feature type="compositionally biased region" description="Pro residues" evidence="1">
    <location>
        <begin position="190"/>
        <end position="203"/>
    </location>
</feature>
<name>A0A0K1ERQ4_CHOCO</name>
<evidence type="ECO:0000256" key="2">
    <source>
        <dbReference type="SAM" id="SignalP"/>
    </source>
</evidence>
<protein>
    <recommendedName>
        <fullName evidence="5">Tissue inhibitor of metalloproteinase</fullName>
    </recommendedName>
</protein>
<evidence type="ECO:0000256" key="1">
    <source>
        <dbReference type="SAM" id="MobiDB-lite"/>
    </source>
</evidence>
<keyword evidence="4" id="KW-1185">Reference proteome</keyword>
<dbReference type="Gene3D" id="2.40.50.120">
    <property type="match status" value="1"/>
</dbReference>